<keyword evidence="12" id="KW-1185">Reference proteome</keyword>
<dbReference type="GO" id="GO:0005737">
    <property type="term" value="C:cytoplasm"/>
    <property type="evidence" value="ECO:0007669"/>
    <property type="project" value="TreeGrafter"/>
</dbReference>
<feature type="signal peptide" evidence="7">
    <location>
        <begin position="1"/>
        <end position="22"/>
    </location>
</feature>
<feature type="binding site" evidence="5">
    <location>
        <position position="110"/>
    </location>
    <ligand>
        <name>Mn(2+)</name>
        <dbReference type="ChEBI" id="CHEBI:29035"/>
    </ligand>
</feature>
<organism evidence="10">
    <name type="scientific">Guillardia theta (strain CCMP2712)</name>
    <name type="common">Cryptophyte</name>
    <dbReference type="NCBI Taxonomy" id="905079"/>
    <lineage>
        <taxon>Eukaryota</taxon>
        <taxon>Cryptophyceae</taxon>
        <taxon>Pyrenomonadales</taxon>
        <taxon>Geminigeraceae</taxon>
        <taxon>Guillardia</taxon>
    </lineage>
</organism>
<dbReference type="Pfam" id="PF02777">
    <property type="entry name" value="Sod_Fe_C"/>
    <property type="match status" value="1"/>
</dbReference>
<dbReference type="OMA" id="IMETHHA"/>
<dbReference type="InterPro" id="IPR001189">
    <property type="entry name" value="Mn/Fe_SOD"/>
</dbReference>
<feature type="domain" description="Manganese/iron superoxide dismutase N-terminal" evidence="8">
    <location>
        <begin position="26"/>
        <end position="118"/>
    </location>
</feature>
<comment type="similarity">
    <text evidence="1 6">Belongs to the iron/manganese superoxide dismutase family.</text>
</comment>
<feature type="binding site" evidence="5">
    <location>
        <position position="196"/>
    </location>
    <ligand>
        <name>Mn(2+)</name>
        <dbReference type="ChEBI" id="CHEBI:29035"/>
    </ligand>
</feature>
<feature type="binding site" evidence="5">
    <location>
        <position position="200"/>
    </location>
    <ligand>
        <name>Mn(2+)</name>
        <dbReference type="ChEBI" id="CHEBI:29035"/>
    </ligand>
</feature>
<feature type="binding site" evidence="5">
    <location>
        <position position="49"/>
    </location>
    <ligand>
        <name>Mn(2+)</name>
        <dbReference type="ChEBI" id="CHEBI:29035"/>
    </ligand>
</feature>
<dbReference type="PRINTS" id="PR01703">
    <property type="entry name" value="MNSODISMTASE"/>
</dbReference>
<evidence type="ECO:0000259" key="8">
    <source>
        <dbReference type="Pfam" id="PF00081"/>
    </source>
</evidence>
<dbReference type="EMBL" id="JH993217">
    <property type="protein sequence ID" value="EKX32032.1"/>
    <property type="molecule type" value="Genomic_DNA"/>
</dbReference>
<keyword evidence="7" id="KW-0732">Signal</keyword>
<evidence type="ECO:0000313" key="12">
    <source>
        <dbReference type="Proteomes" id="UP000011087"/>
    </source>
</evidence>
<dbReference type="InterPro" id="IPR019831">
    <property type="entry name" value="Mn/Fe_SOD_N"/>
</dbReference>
<evidence type="ECO:0000256" key="6">
    <source>
        <dbReference type="RuleBase" id="RU000414"/>
    </source>
</evidence>
<evidence type="ECO:0000256" key="7">
    <source>
        <dbReference type="SAM" id="SignalP"/>
    </source>
</evidence>
<dbReference type="RefSeq" id="XP_005819012.1">
    <property type="nucleotide sequence ID" value="XM_005818955.1"/>
</dbReference>
<evidence type="ECO:0000256" key="4">
    <source>
        <dbReference type="ARBA" id="ARBA00023002"/>
    </source>
</evidence>
<dbReference type="InterPro" id="IPR036324">
    <property type="entry name" value="Mn/Fe_SOD_N_sf"/>
</dbReference>
<reference evidence="12" key="2">
    <citation type="submission" date="2012-11" db="EMBL/GenBank/DDBJ databases">
        <authorList>
            <person name="Kuo A."/>
            <person name="Curtis B.A."/>
            <person name="Tanifuji G."/>
            <person name="Burki F."/>
            <person name="Gruber A."/>
            <person name="Irimia M."/>
            <person name="Maruyama S."/>
            <person name="Arias M.C."/>
            <person name="Ball S.G."/>
            <person name="Gile G.H."/>
            <person name="Hirakawa Y."/>
            <person name="Hopkins J.F."/>
            <person name="Rensing S.A."/>
            <person name="Schmutz J."/>
            <person name="Symeonidi A."/>
            <person name="Elias M."/>
            <person name="Eveleigh R.J."/>
            <person name="Herman E.K."/>
            <person name="Klute M.J."/>
            <person name="Nakayama T."/>
            <person name="Obornik M."/>
            <person name="Reyes-Prieto A."/>
            <person name="Armbrust E.V."/>
            <person name="Aves S.J."/>
            <person name="Beiko R.G."/>
            <person name="Coutinho P."/>
            <person name="Dacks J.B."/>
            <person name="Durnford D.G."/>
            <person name="Fast N.M."/>
            <person name="Green B.R."/>
            <person name="Grisdale C."/>
            <person name="Hempe F."/>
            <person name="Henrissat B."/>
            <person name="Hoppner M.P."/>
            <person name="Ishida K.-I."/>
            <person name="Kim E."/>
            <person name="Koreny L."/>
            <person name="Kroth P.G."/>
            <person name="Liu Y."/>
            <person name="Malik S.-B."/>
            <person name="Maier U.G."/>
            <person name="McRose D."/>
            <person name="Mock T."/>
            <person name="Neilson J.A."/>
            <person name="Onodera N.T."/>
            <person name="Poole A.M."/>
            <person name="Pritham E.J."/>
            <person name="Richards T.A."/>
            <person name="Rocap G."/>
            <person name="Roy S.W."/>
            <person name="Sarai C."/>
            <person name="Schaack S."/>
            <person name="Shirato S."/>
            <person name="Slamovits C.H."/>
            <person name="Spencer D.F."/>
            <person name="Suzuki S."/>
            <person name="Worden A.Z."/>
            <person name="Zauner S."/>
            <person name="Barry K."/>
            <person name="Bell C."/>
            <person name="Bharti A.K."/>
            <person name="Crow J.A."/>
            <person name="Grimwood J."/>
            <person name="Kramer R."/>
            <person name="Lindquist E."/>
            <person name="Lucas S."/>
            <person name="Salamov A."/>
            <person name="McFadden G.I."/>
            <person name="Lane C.E."/>
            <person name="Keeling P.J."/>
            <person name="Gray M.W."/>
            <person name="Grigoriev I.V."/>
            <person name="Archibald J.M."/>
        </authorList>
    </citation>
    <scope>NUCLEOTIDE SEQUENCE</scope>
    <source>
        <strain evidence="12">CCMP2712</strain>
    </source>
</reference>
<dbReference type="SUPFAM" id="SSF54719">
    <property type="entry name" value="Fe,Mn superoxide dismutase (SOD), C-terminal domain"/>
    <property type="match status" value="1"/>
</dbReference>
<keyword evidence="3 5" id="KW-0479">Metal-binding</keyword>
<sequence length="241" mass="27466">MMAAAKMKVLFVCVCFLAQSLAQNLELPRLPYEYDGLEPHVDEETMRVHHLGHHAAYLATVNNVLSMLRSNETTKPLAKMGIDKLLQNLDQVPTEHVTPLRNGGGGFVNHFLFWKCMSPNGTRFEMDDVFGKAVTAQFGSIQALLQEFREKATKLFGSGWTWLVLEHSTKRLYITTTPNQDTPAMQVGHIPILGLDLWEHAYYLKHQNKRAEYISSFFNVIDWKATAARYEEALKQPKTEL</sequence>
<dbReference type="KEGG" id="gtt:GUITHDRAFT_166775"/>
<reference evidence="10 12" key="1">
    <citation type="journal article" date="2012" name="Nature">
        <title>Algal genomes reveal evolutionary mosaicism and the fate of nucleomorphs.</title>
        <authorList>
            <consortium name="DOE Joint Genome Institute"/>
            <person name="Curtis B.A."/>
            <person name="Tanifuji G."/>
            <person name="Burki F."/>
            <person name="Gruber A."/>
            <person name="Irimia M."/>
            <person name="Maruyama S."/>
            <person name="Arias M.C."/>
            <person name="Ball S.G."/>
            <person name="Gile G.H."/>
            <person name="Hirakawa Y."/>
            <person name="Hopkins J.F."/>
            <person name="Kuo A."/>
            <person name="Rensing S.A."/>
            <person name="Schmutz J."/>
            <person name="Symeonidi A."/>
            <person name="Elias M."/>
            <person name="Eveleigh R.J."/>
            <person name="Herman E.K."/>
            <person name="Klute M.J."/>
            <person name="Nakayama T."/>
            <person name="Obornik M."/>
            <person name="Reyes-Prieto A."/>
            <person name="Armbrust E.V."/>
            <person name="Aves S.J."/>
            <person name="Beiko R.G."/>
            <person name="Coutinho P."/>
            <person name="Dacks J.B."/>
            <person name="Durnford D.G."/>
            <person name="Fast N.M."/>
            <person name="Green B.R."/>
            <person name="Grisdale C.J."/>
            <person name="Hempel F."/>
            <person name="Henrissat B."/>
            <person name="Hoppner M.P."/>
            <person name="Ishida K."/>
            <person name="Kim E."/>
            <person name="Koreny L."/>
            <person name="Kroth P.G."/>
            <person name="Liu Y."/>
            <person name="Malik S.B."/>
            <person name="Maier U.G."/>
            <person name="McRose D."/>
            <person name="Mock T."/>
            <person name="Neilson J.A."/>
            <person name="Onodera N.T."/>
            <person name="Poole A.M."/>
            <person name="Pritham E.J."/>
            <person name="Richards T.A."/>
            <person name="Rocap G."/>
            <person name="Roy S.W."/>
            <person name="Sarai C."/>
            <person name="Schaack S."/>
            <person name="Shirato S."/>
            <person name="Slamovits C.H."/>
            <person name="Spencer D.F."/>
            <person name="Suzuki S."/>
            <person name="Worden A.Z."/>
            <person name="Zauner S."/>
            <person name="Barry K."/>
            <person name="Bell C."/>
            <person name="Bharti A.K."/>
            <person name="Crow J.A."/>
            <person name="Grimwood J."/>
            <person name="Kramer R."/>
            <person name="Lindquist E."/>
            <person name="Lucas S."/>
            <person name="Salamov A."/>
            <person name="McFadden G.I."/>
            <person name="Lane C.E."/>
            <person name="Keeling P.J."/>
            <person name="Gray M.W."/>
            <person name="Grigoriev I.V."/>
            <person name="Archibald J.M."/>
        </authorList>
    </citation>
    <scope>NUCLEOTIDE SEQUENCE</scope>
    <source>
        <strain evidence="10 12">CCMP2712</strain>
    </source>
</reference>
<feature type="chain" id="PRO_5008769688" description="Superoxide dismutase" evidence="7">
    <location>
        <begin position="23"/>
        <end position="241"/>
    </location>
</feature>
<gene>
    <name evidence="10" type="ORF">GUITHDRAFT_166775</name>
</gene>
<dbReference type="EnsemblProtists" id="EKX32032">
    <property type="protein sequence ID" value="EKX32032"/>
    <property type="gene ID" value="GUITHDRAFT_166775"/>
</dbReference>
<dbReference type="InterPro" id="IPR019833">
    <property type="entry name" value="Mn/Fe_SOD_BS"/>
</dbReference>
<feature type="domain" description="Manganese/iron superoxide dismutase C-terminal" evidence="9">
    <location>
        <begin position="131"/>
        <end position="228"/>
    </location>
</feature>
<dbReference type="SUPFAM" id="SSF46609">
    <property type="entry name" value="Fe,Mn superoxide dismutase (SOD), N-terminal domain"/>
    <property type="match status" value="1"/>
</dbReference>
<dbReference type="AlphaFoldDB" id="L1I7G7"/>
<dbReference type="eggNOG" id="KOG0876">
    <property type="taxonomic scope" value="Eukaryota"/>
</dbReference>
<dbReference type="EC" id="1.15.1.1" evidence="2 6"/>
<dbReference type="PANTHER" id="PTHR43595:SF2">
    <property type="entry name" value="SMALL RIBOSOMAL SUBUNIT PROTEIN MS42"/>
    <property type="match status" value="1"/>
</dbReference>
<dbReference type="OrthoDB" id="239262at2759"/>
<dbReference type="PANTHER" id="PTHR43595">
    <property type="entry name" value="37S RIBOSOMAL PROTEIN S26, MITOCHONDRIAL"/>
    <property type="match status" value="1"/>
</dbReference>
<dbReference type="Proteomes" id="UP000011087">
    <property type="component" value="Unassembled WGS sequence"/>
</dbReference>
<evidence type="ECO:0000259" key="9">
    <source>
        <dbReference type="Pfam" id="PF02777"/>
    </source>
</evidence>
<evidence type="ECO:0000256" key="5">
    <source>
        <dbReference type="PIRSR" id="PIRSR000349-1"/>
    </source>
</evidence>
<dbReference type="PaxDb" id="55529-EKX32032"/>
<evidence type="ECO:0000256" key="1">
    <source>
        <dbReference type="ARBA" id="ARBA00008714"/>
    </source>
</evidence>
<evidence type="ECO:0000313" key="10">
    <source>
        <dbReference type="EMBL" id="EKX32032.1"/>
    </source>
</evidence>
<name>L1I7G7_GUITC</name>
<dbReference type="STRING" id="905079.L1I7G7"/>
<dbReference type="GO" id="GO:0046872">
    <property type="term" value="F:metal ion binding"/>
    <property type="evidence" value="ECO:0007669"/>
    <property type="project" value="UniProtKB-KW"/>
</dbReference>
<dbReference type="Gene3D" id="1.10.287.990">
    <property type="entry name" value="Fe,Mn superoxide dismutase (SOD) domain"/>
    <property type="match status" value="1"/>
</dbReference>
<dbReference type="InterPro" id="IPR019832">
    <property type="entry name" value="Mn/Fe_SOD_C"/>
</dbReference>
<reference evidence="11" key="3">
    <citation type="submission" date="2015-06" db="UniProtKB">
        <authorList>
            <consortium name="EnsemblProtists"/>
        </authorList>
    </citation>
    <scope>IDENTIFICATION</scope>
</reference>
<dbReference type="Gene3D" id="3.55.40.20">
    <property type="entry name" value="Iron/manganese superoxide dismutase, C-terminal domain"/>
    <property type="match status" value="1"/>
</dbReference>
<evidence type="ECO:0000313" key="11">
    <source>
        <dbReference type="EnsemblProtists" id="EKX32032"/>
    </source>
</evidence>
<dbReference type="HOGENOM" id="CLU_031625_0_1_1"/>
<accession>L1I7G7</accession>
<dbReference type="GO" id="GO:0004784">
    <property type="term" value="F:superoxide dismutase activity"/>
    <property type="evidence" value="ECO:0007669"/>
    <property type="project" value="UniProtKB-EC"/>
</dbReference>
<comment type="catalytic activity">
    <reaction evidence="6">
        <text>2 superoxide + 2 H(+) = H2O2 + O2</text>
        <dbReference type="Rhea" id="RHEA:20696"/>
        <dbReference type="ChEBI" id="CHEBI:15378"/>
        <dbReference type="ChEBI" id="CHEBI:15379"/>
        <dbReference type="ChEBI" id="CHEBI:16240"/>
        <dbReference type="ChEBI" id="CHEBI:18421"/>
        <dbReference type="EC" id="1.15.1.1"/>
    </reaction>
</comment>
<dbReference type="Pfam" id="PF00081">
    <property type="entry name" value="Sod_Fe_N"/>
    <property type="match status" value="1"/>
</dbReference>
<dbReference type="PROSITE" id="PS00088">
    <property type="entry name" value="SOD_MN"/>
    <property type="match status" value="1"/>
</dbReference>
<protein>
    <recommendedName>
        <fullName evidence="2 6">Superoxide dismutase</fullName>
        <ecNumber evidence="2 6">1.15.1.1</ecNumber>
    </recommendedName>
</protein>
<dbReference type="PIRSF" id="PIRSF000349">
    <property type="entry name" value="SODismutase"/>
    <property type="match status" value="1"/>
</dbReference>
<dbReference type="GeneID" id="17288761"/>
<proteinExistence type="inferred from homology"/>
<dbReference type="FunFam" id="3.55.40.20:FF:000004">
    <property type="entry name" value="Superoxide dismutase [Fe]"/>
    <property type="match status" value="1"/>
</dbReference>
<dbReference type="InterPro" id="IPR036314">
    <property type="entry name" value="SOD_C_sf"/>
</dbReference>
<evidence type="ECO:0000256" key="3">
    <source>
        <dbReference type="ARBA" id="ARBA00022723"/>
    </source>
</evidence>
<comment type="function">
    <text evidence="6">Destroys radicals which are normally produced within the cells and which are toxic to biological systems.</text>
</comment>
<evidence type="ECO:0000256" key="2">
    <source>
        <dbReference type="ARBA" id="ARBA00012682"/>
    </source>
</evidence>
<keyword evidence="4 6" id="KW-0560">Oxidoreductase</keyword>